<dbReference type="AlphaFoldDB" id="A0A6A5R3B0"/>
<dbReference type="PANTHER" id="PTHR38167:SF1">
    <property type="entry name" value="C2H2-TYPE DOMAIN-CONTAINING PROTEIN"/>
    <property type="match status" value="1"/>
</dbReference>
<name>A0A6A5R3B0_AMPQU</name>
<dbReference type="Proteomes" id="UP000800096">
    <property type="component" value="Unassembled WGS sequence"/>
</dbReference>
<dbReference type="OrthoDB" id="5422613at2759"/>
<proteinExistence type="predicted"/>
<protein>
    <submittedName>
        <fullName evidence="1">Uncharacterized protein</fullName>
    </submittedName>
</protein>
<evidence type="ECO:0000313" key="1">
    <source>
        <dbReference type="EMBL" id="KAF1921474.1"/>
    </source>
</evidence>
<keyword evidence="2" id="KW-1185">Reference proteome</keyword>
<organism evidence="1 2">
    <name type="scientific">Ampelomyces quisqualis</name>
    <name type="common">Powdery mildew agent</name>
    <dbReference type="NCBI Taxonomy" id="50730"/>
    <lineage>
        <taxon>Eukaryota</taxon>
        <taxon>Fungi</taxon>
        <taxon>Dikarya</taxon>
        <taxon>Ascomycota</taxon>
        <taxon>Pezizomycotina</taxon>
        <taxon>Dothideomycetes</taxon>
        <taxon>Pleosporomycetidae</taxon>
        <taxon>Pleosporales</taxon>
        <taxon>Pleosporineae</taxon>
        <taxon>Phaeosphaeriaceae</taxon>
        <taxon>Ampelomyces</taxon>
    </lineage>
</organism>
<reference evidence="1" key="1">
    <citation type="journal article" date="2020" name="Stud. Mycol.">
        <title>101 Dothideomycetes genomes: a test case for predicting lifestyles and emergence of pathogens.</title>
        <authorList>
            <person name="Haridas S."/>
            <person name="Albert R."/>
            <person name="Binder M."/>
            <person name="Bloem J."/>
            <person name="Labutti K."/>
            <person name="Salamov A."/>
            <person name="Andreopoulos B."/>
            <person name="Baker S."/>
            <person name="Barry K."/>
            <person name="Bills G."/>
            <person name="Bluhm B."/>
            <person name="Cannon C."/>
            <person name="Castanera R."/>
            <person name="Culley D."/>
            <person name="Daum C."/>
            <person name="Ezra D."/>
            <person name="Gonzalez J."/>
            <person name="Henrissat B."/>
            <person name="Kuo A."/>
            <person name="Liang C."/>
            <person name="Lipzen A."/>
            <person name="Lutzoni F."/>
            <person name="Magnuson J."/>
            <person name="Mondo S."/>
            <person name="Nolan M."/>
            <person name="Ohm R."/>
            <person name="Pangilinan J."/>
            <person name="Park H.-J."/>
            <person name="Ramirez L."/>
            <person name="Alfaro M."/>
            <person name="Sun H."/>
            <person name="Tritt A."/>
            <person name="Yoshinaga Y."/>
            <person name="Zwiers L.-H."/>
            <person name="Turgeon B."/>
            <person name="Goodwin S."/>
            <person name="Spatafora J."/>
            <person name="Crous P."/>
            <person name="Grigoriev I."/>
        </authorList>
    </citation>
    <scope>NUCLEOTIDE SEQUENCE</scope>
    <source>
        <strain evidence="1">HMLAC05119</strain>
    </source>
</reference>
<evidence type="ECO:0000313" key="2">
    <source>
        <dbReference type="Proteomes" id="UP000800096"/>
    </source>
</evidence>
<gene>
    <name evidence="1" type="ORF">BDU57DRAFT_50909</name>
</gene>
<dbReference type="EMBL" id="ML979132">
    <property type="protein sequence ID" value="KAF1921474.1"/>
    <property type="molecule type" value="Genomic_DNA"/>
</dbReference>
<dbReference type="PANTHER" id="PTHR38167">
    <property type="entry name" value="C2H2-TYPE DOMAIN-CONTAINING PROTEIN"/>
    <property type="match status" value="1"/>
</dbReference>
<accession>A0A6A5R3B0</accession>
<sequence length="175" mass="19973">MFECPHHGQFCYITSLVDSDWRWKRCMVRPDFTNLSVARYALVNDKDYATRRHVPALDCIVNVQSKAPQSPTQKADQMILHAAIHSATFCRLRQTLKEICAENPQAFEAACDKLLVDERANGSSKRKRPGPNAQHRFEICVQCESAYDVTDNSDTACIWHPGTYIRACRDIQRLG</sequence>